<feature type="region of interest" description="Disordered" evidence="1">
    <location>
        <begin position="1066"/>
        <end position="1085"/>
    </location>
</feature>
<feature type="region of interest" description="Disordered" evidence="1">
    <location>
        <begin position="314"/>
        <end position="334"/>
    </location>
</feature>
<evidence type="ECO:0000256" key="2">
    <source>
        <dbReference type="SAM" id="Phobius"/>
    </source>
</evidence>
<feature type="region of interest" description="Disordered" evidence="1">
    <location>
        <begin position="1500"/>
        <end position="1520"/>
    </location>
</feature>
<dbReference type="InterPro" id="IPR032675">
    <property type="entry name" value="LRR_dom_sf"/>
</dbReference>
<keyword evidence="2" id="KW-0812">Transmembrane</keyword>
<feature type="region of interest" description="Disordered" evidence="1">
    <location>
        <begin position="141"/>
        <end position="162"/>
    </location>
</feature>
<dbReference type="Gene3D" id="3.80.10.10">
    <property type="entry name" value="Ribonuclease Inhibitor"/>
    <property type="match status" value="1"/>
</dbReference>
<proteinExistence type="predicted"/>
<reference evidence="3 4" key="1">
    <citation type="journal article" date="2012" name="BMC Genomics">
        <title>Comparative genomic analysis of human infective Trypanosoma cruzi lineages with the bat-restricted subspecies T. cruzi marinkellei.</title>
        <authorList>
            <person name="Franzen O."/>
            <person name="Talavera-Lopez C."/>
            <person name="Ochaya S."/>
            <person name="Butler C.E."/>
            <person name="Messenger L.A."/>
            <person name="Lewis M.D."/>
            <person name="Llewellyn M.S."/>
            <person name="Marinkelle C.J."/>
            <person name="Tyler K.M."/>
            <person name="Miles M.A."/>
            <person name="Andersson B."/>
        </authorList>
    </citation>
    <scope>NUCLEOTIDE SEQUENCE [LARGE SCALE GENOMIC DNA]</scope>
    <source>
        <strain evidence="3 4">B7</strain>
    </source>
</reference>
<evidence type="ECO:0000256" key="1">
    <source>
        <dbReference type="SAM" id="MobiDB-lite"/>
    </source>
</evidence>
<dbReference type="OrthoDB" id="273687at2759"/>
<name>K2NMQ6_TRYCR</name>
<sequence>MDFVVGRCRFFFYFLLLAVGEEVLSSALFGFCLGETRMCLPCRGDVDLGVICCRLSVSVTPLLYFVFFIFILLWRRVKGIFFTSFFFFRESSPHTHTQTRTHRPKGIMSLRMGIGLVECPRGGVSRDLLGPAAAAGGGFIEEGDNYDEGPRPSSFVPTPEPRVPATAPTAAFASFLHAAMSTSPRSTRAERNTLGGSLSLSSVMDGASLRREVRRRSSVAHVRRLDLSTTVMDGVEWRWLCRDVLPTMLSLTFLGLAHVGLTDKRLVELIRECHLDSVSRGTALPLSSSSSLSSRRSGGRVTSKLIVFGDASSSPTSRECSTGRKKSARALSTATEARGRQELRGLSVLDLRGNHLTHRSAAPLGKLLLCAADTLDELHLSGNPLQDYGLQILGIYLAKLQLTSLCNEQHFFPLSLVQQYAALLKKKKREVEHEVKLRHGVLQGSTHTTTEEWLRGENGGRNTKKEKDDACGEVQIHLGISFLDLRDCHGSARGISEVLAGASRAHRLETILLAGNGALAAGLISAKSTCTDGEMSPPATGNRGEEPLETNPLPTANRFSSFQELQYPCALSAVNLCRVPLSIMCTPIGCRELFLNIFFCCPKLVLLDVSRSFDSLKLPTSLLLQVLMDGREPSSDPRTYWRLQRELEGVTEFTLDEVMIGFQSCVGSILCELVAHAAFNAQRRQTVAPSAFCYLQELYLNGTGVTDVAVRGLAIAVSSSGSTGVLSSLTVLNMADNLLTVHGCLQVMQAFILDWPVTPSVLSTLALQGNAGIYHDDNDTILLLQQVAEAAVQKRRDERQRCDPVDGKRFPLPLSIYLGAVDAATFSISSGGATASTGAPRTQAACSSWRTERDNIAAAEEEEEKEAVRMARKREQGEVLAVHESVIDKGLPVFHHGEGAPAPSPQKAVRPLTEGPVSASFISSPGAQLAAPCDVSSIPPGETPRRFLFSMPSTPSMPQRTADRFRPPDQPNKPPLRQEIKEGGQRRMSFPILSPLVVDDIPFIAGGSTTELIAGGETQRGSPFNIQPPTGVSSPSRGAGFVPRLTVAKGDGCRAMDVATAANGRYRNGGRGIAPPPSPTNADPVLQDRQTGVQRETSSTLFFSPNSKAFKFGCLFASMDVNRGRDSNVEEGNALTRSRVGLEDIINDNGGGGESDAEERGARVLPDTARVPTLHGHKILGVKEAEVDASPVAVSYGDDAVGCEGQTASKVEVTTNAVDVKWMKNITARLGRLQKQSFSEPLDESDRPVMGMMTSTAHLQSDETKTNGSTTVATASKDATVMKPEPIQDLRLQKNGIGEEKMRSDPVIPALGSPDDMETASLKPIRGRREKRFVMSYYHPMGHILCRGWRLLYRNDSVGEDARKCVERDVWTLLQPLDTEQGSAVVSSVSFVMPSAEEMDNDAEYGITRLKIVSNERRSVLAERLQHNANMEHGIIAFPRLIAALRQAEEDTVDVVAAMLDAAHGRLPPEYVGCTAEELVHGWHGHEDELMAEIGAAIAAGSSGGGSEASQASRNEPEDCVADQLLSFSSTVDALPVAEEPVEGIAEDPQLPQSQKQTTELRDKSEKA</sequence>
<comment type="caution">
    <text evidence="3">The sequence shown here is derived from an EMBL/GenBank/DDBJ whole genome shotgun (WGS) entry which is preliminary data.</text>
</comment>
<protein>
    <submittedName>
        <fullName evidence="3">Uncharacterized protein</fullName>
    </submittedName>
</protein>
<feature type="non-terminal residue" evidence="3">
    <location>
        <position position="1568"/>
    </location>
</feature>
<dbReference type="Proteomes" id="UP000007350">
    <property type="component" value="Unassembled WGS sequence"/>
</dbReference>
<feature type="transmembrane region" description="Helical" evidence="2">
    <location>
        <begin position="12"/>
        <end position="34"/>
    </location>
</feature>
<feature type="region of interest" description="Disordered" evidence="1">
    <location>
        <begin position="1537"/>
        <end position="1568"/>
    </location>
</feature>
<feature type="region of interest" description="Disordered" evidence="1">
    <location>
        <begin position="947"/>
        <end position="984"/>
    </location>
</feature>
<dbReference type="SUPFAM" id="SSF52047">
    <property type="entry name" value="RNI-like"/>
    <property type="match status" value="1"/>
</dbReference>
<organism evidence="3 4">
    <name type="scientific">Trypanosoma cruzi marinkellei</name>
    <dbReference type="NCBI Taxonomy" id="85056"/>
    <lineage>
        <taxon>Eukaryota</taxon>
        <taxon>Discoba</taxon>
        <taxon>Euglenozoa</taxon>
        <taxon>Kinetoplastea</taxon>
        <taxon>Metakinetoplastina</taxon>
        <taxon>Trypanosomatida</taxon>
        <taxon>Trypanosomatidae</taxon>
        <taxon>Trypanosoma</taxon>
        <taxon>Schizotrypanum</taxon>
    </lineage>
</organism>
<gene>
    <name evidence="3" type="ORF">MOQ_002296</name>
</gene>
<feature type="transmembrane region" description="Helical" evidence="2">
    <location>
        <begin position="46"/>
        <end position="74"/>
    </location>
</feature>
<feature type="compositionally biased region" description="Basic and acidic residues" evidence="1">
    <location>
        <begin position="1559"/>
        <end position="1568"/>
    </location>
</feature>
<evidence type="ECO:0000313" key="3">
    <source>
        <dbReference type="EMBL" id="EKF36171.1"/>
    </source>
</evidence>
<keyword evidence="4" id="KW-1185">Reference proteome</keyword>
<accession>K2NMQ6</accession>
<dbReference type="SMART" id="SM00368">
    <property type="entry name" value="LRR_RI"/>
    <property type="match status" value="4"/>
</dbReference>
<evidence type="ECO:0000313" key="4">
    <source>
        <dbReference type="Proteomes" id="UP000007350"/>
    </source>
</evidence>
<keyword evidence="2" id="KW-0472">Membrane</keyword>
<keyword evidence="2" id="KW-1133">Transmembrane helix</keyword>
<dbReference type="EMBL" id="AHKC01008882">
    <property type="protein sequence ID" value="EKF36171.1"/>
    <property type="molecule type" value="Genomic_DNA"/>
</dbReference>